<keyword evidence="6" id="KW-1185">Reference proteome</keyword>
<dbReference type="Pfam" id="PF07707">
    <property type="entry name" value="BACK"/>
    <property type="match status" value="1"/>
</dbReference>
<accession>A0A3B4BHI1</accession>
<dbReference type="InterPro" id="IPR015915">
    <property type="entry name" value="Kelch-typ_b-propeller"/>
</dbReference>
<dbReference type="InterPro" id="IPR017096">
    <property type="entry name" value="BTB-kelch_protein"/>
</dbReference>
<feature type="compositionally biased region" description="Basic and acidic residues" evidence="3">
    <location>
        <begin position="8"/>
        <end position="24"/>
    </location>
</feature>
<evidence type="ECO:0000313" key="5">
    <source>
        <dbReference type="Ensembl" id="ENSPMGP00000029348.1"/>
    </source>
</evidence>
<dbReference type="PANTHER" id="PTHR24412:SF435">
    <property type="entry name" value="KELCH-LIKE PROTEIN 7"/>
    <property type="match status" value="1"/>
</dbReference>
<dbReference type="InterPro" id="IPR011333">
    <property type="entry name" value="SKP1/BTB/POZ_sf"/>
</dbReference>
<protein>
    <recommendedName>
        <fullName evidence="4">BACK domain-containing protein</fullName>
    </recommendedName>
</protein>
<dbReference type="SUPFAM" id="SSF117281">
    <property type="entry name" value="Kelch motif"/>
    <property type="match status" value="1"/>
</dbReference>
<evidence type="ECO:0000256" key="1">
    <source>
        <dbReference type="ARBA" id="ARBA00022441"/>
    </source>
</evidence>
<feature type="domain" description="BACK" evidence="4">
    <location>
        <begin position="97"/>
        <end position="199"/>
    </location>
</feature>
<name>A0A3B4BHI1_9GOBI</name>
<evidence type="ECO:0000256" key="3">
    <source>
        <dbReference type="SAM" id="MobiDB-lite"/>
    </source>
</evidence>
<proteinExistence type="predicted"/>
<evidence type="ECO:0000259" key="4">
    <source>
        <dbReference type="SMART" id="SM00875"/>
    </source>
</evidence>
<keyword evidence="2" id="KW-0677">Repeat</keyword>
<dbReference type="InterPro" id="IPR011705">
    <property type="entry name" value="BACK"/>
</dbReference>
<feature type="region of interest" description="Disordered" evidence="3">
    <location>
        <begin position="1"/>
        <end position="27"/>
    </location>
</feature>
<dbReference type="Gene3D" id="1.25.40.420">
    <property type="match status" value="1"/>
</dbReference>
<sequence length="510" mass="57041">MISTSEIPAKHNRTEQGAKGKGEGTPHMMEYTSQEVELGGAEPTIIELLIEFIYTAKISVNSNNVQSLLDAANQYQIEPVKTMCVEFLKEQIDATNCLGISALADYMNCEELKTVAEDFVLLNFTEVYKQEEFLQLDVTQLVHFLHQDKLVVLSEAQIYDASVRWLKYDICNREQYMVQVLGCVRFPLVSKTFLSKTVQAEPLFQDNPECLKMVISGMTYHLDPDQHQQTSGEKIQPRHNKCNHVIAVFGGPQTVCAFNPVGHIFGSSSVKSQGGTVVFCSNVVYFMGGRRAYQMAAYNVLTRQWRQFAAPTNREFLAACASEGNIYTSGGAVGKSALAVFECFDTRTEFWQVKPSMLIARRGHSSVEVSGLIYVCGGTHTNNASSRILNECEVFDPNTEQWSKICRMKEARKNHGLVVVNNKIYAVGGQGATGGLDSVEYYDIDNNKWYSASPVPWRGVSLKCAAVGEKIYVLAGKGFQWLSHLKHVLVYNTPHFRLLSIHLPSNHHFL</sequence>
<dbReference type="Pfam" id="PF00651">
    <property type="entry name" value="BTB"/>
    <property type="match status" value="1"/>
</dbReference>
<dbReference type="Proteomes" id="UP000261520">
    <property type="component" value="Unplaced"/>
</dbReference>
<organism evidence="5 6">
    <name type="scientific">Periophthalmus magnuspinnatus</name>
    <dbReference type="NCBI Taxonomy" id="409849"/>
    <lineage>
        <taxon>Eukaryota</taxon>
        <taxon>Metazoa</taxon>
        <taxon>Chordata</taxon>
        <taxon>Craniata</taxon>
        <taxon>Vertebrata</taxon>
        <taxon>Euteleostomi</taxon>
        <taxon>Actinopterygii</taxon>
        <taxon>Neopterygii</taxon>
        <taxon>Teleostei</taxon>
        <taxon>Neoteleostei</taxon>
        <taxon>Acanthomorphata</taxon>
        <taxon>Gobiaria</taxon>
        <taxon>Gobiiformes</taxon>
        <taxon>Gobioidei</taxon>
        <taxon>Gobiidae</taxon>
        <taxon>Oxudercinae</taxon>
        <taxon>Periophthalmus</taxon>
    </lineage>
</organism>
<dbReference type="FunFam" id="1.25.40.420:FF:000001">
    <property type="entry name" value="Kelch-like family member 12"/>
    <property type="match status" value="1"/>
</dbReference>
<dbReference type="InterPro" id="IPR000210">
    <property type="entry name" value="BTB/POZ_dom"/>
</dbReference>
<dbReference type="AlphaFoldDB" id="A0A3B4BHI1"/>
<dbReference type="Pfam" id="PF24681">
    <property type="entry name" value="Kelch_KLHDC2_KLHL20_DRC7"/>
    <property type="match status" value="1"/>
</dbReference>
<dbReference type="PANTHER" id="PTHR24412">
    <property type="entry name" value="KELCH PROTEIN"/>
    <property type="match status" value="1"/>
</dbReference>
<dbReference type="SMART" id="SM00612">
    <property type="entry name" value="Kelch"/>
    <property type="match status" value="3"/>
</dbReference>
<dbReference type="SUPFAM" id="SSF54695">
    <property type="entry name" value="POZ domain"/>
    <property type="match status" value="1"/>
</dbReference>
<dbReference type="Gene3D" id="2.120.10.80">
    <property type="entry name" value="Kelch-type beta propeller"/>
    <property type="match status" value="1"/>
</dbReference>
<keyword evidence="1" id="KW-0880">Kelch repeat</keyword>
<dbReference type="Ensembl" id="ENSPMGT00000031234.1">
    <property type="protein sequence ID" value="ENSPMGP00000029348.1"/>
    <property type="gene ID" value="ENSPMGG00000023595.1"/>
</dbReference>
<reference evidence="5" key="2">
    <citation type="submission" date="2025-09" db="UniProtKB">
        <authorList>
            <consortium name="Ensembl"/>
        </authorList>
    </citation>
    <scope>IDENTIFICATION</scope>
</reference>
<reference evidence="5" key="1">
    <citation type="submission" date="2025-08" db="UniProtKB">
        <authorList>
            <consortium name="Ensembl"/>
        </authorList>
    </citation>
    <scope>IDENTIFICATION</scope>
</reference>
<dbReference type="Gene3D" id="3.30.710.10">
    <property type="entry name" value="Potassium Channel Kv1.1, Chain A"/>
    <property type="match status" value="1"/>
</dbReference>
<dbReference type="InterPro" id="IPR006652">
    <property type="entry name" value="Kelch_1"/>
</dbReference>
<evidence type="ECO:0000256" key="2">
    <source>
        <dbReference type="ARBA" id="ARBA00022737"/>
    </source>
</evidence>
<dbReference type="SMART" id="SM00875">
    <property type="entry name" value="BACK"/>
    <property type="match status" value="1"/>
</dbReference>
<evidence type="ECO:0000313" key="6">
    <source>
        <dbReference type="Proteomes" id="UP000261520"/>
    </source>
</evidence>
<dbReference type="PIRSF" id="PIRSF037037">
    <property type="entry name" value="Kelch-like_protein_gigaxonin"/>
    <property type="match status" value="1"/>
</dbReference>